<dbReference type="Pfam" id="PF01535">
    <property type="entry name" value="PPR"/>
    <property type="match status" value="1"/>
</dbReference>
<dbReference type="EMBL" id="CAMXCT010006508">
    <property type="protein sequence ID" value="CAI4014942.1"/>
    <property type="molecule type" value="Genomic_DNA"/>
</dbReference>
<dbReference type="PROSITE" id="PS51257">
    <property type="entry name" value="PROKAR_LIPOPROTEIN"/>
    <property type="match status" value="1"/>
</dbReference>
<dbReference type="PROSITE" id="PS51375">
    <property type="entry name" value="PPR"/>
    <property type="match status" value="1"/>
</dbReference>
<organism evidence="4">
    <name type="scientific">Cladocopium goreaui</name>
    <dbReference type="NCBI Taxonomy" id="2562237"/>
    <lineage>
        <taxon>Eukaryota</taxon>
        <taxon>Sar</taxon>
        <taxon>Alveolata</taxon>
        <taxon>Dinophyceae</taxon>
        <taxon>Suessiales</taxon>
        <taxon>Symbiodiniaceae</taxon>
        <taxon>Cladocopium</taxon>
    </lineage>
</organism>
<dbReference type="Proteomes" id="UP001152797">
    <property type="component" value="Unassembled WGS sequence"/>
</dbReference>
<feature type="transmembrane region" description="Helical" evidence="3">
    <location>
        <begin position="191"/>
        <end position="216"/>
    </location>
</feature>
<evidence type="ECO:0000256" key="1">
    <source>
        <dbReference type="ARBA" id="ARBA00022737"/>
    </source>
</evidence>
<comment type="caution">
    <text evidence="4">The sequence shown here is derived from an EMBL/GenBank/DDBJ whole genome shotgun (WGS) entry which is preliminary data.</text>
</comment>
<evidence type="ECO:0000313" key="5">
    <source>
        <dbReference type="EMBL" id="CAL1168317.1"/>
    </source>
</evidence>
<dbReference type="InterPro" id="IPR011990">
    <property type="entry name" value="TPR-like_helical_dom_sf"/>
</dbReference>
<keyword evidence="3" id="KW-0472">Membrane</keyword>
<dbReference type="OrthoDB" id="489094at2759"/>
<evidence type="ECO:0000256" key="3">
    <source>
        <dbReference type="SAM" id="Phobius"/>
    </source>
</evidence>
<keyword evidence="1" id="KW-0677">Repeat</keyword>
<dbReference type="InterPro" id="IPR002885">
    <property type="entry name" value="PPR_rpt"/>
</dbReference>
<feature type="repeat" description="PPR" evidence="2">
    <location>
        <begin position="396"/>
        <end position="430"/>
    </location>
</feature>
<dbReference type="AlphaFoldDB" id="A0A9P1DT22"/>
<sequence>MRLPIEWQRIKEEAFAHPCLVAACLTGWPALHCLSLCLSILGGEVVSSWAFRFVLVHVLQWRTLTDAHGGDQSLTEEAKLAGNLWQLGLLGIATSIPPAAVIGVISLMHLGGELSLRRAKLAFTGQLTATLWALCSVLLLIRLCSHWRYRTCKEVEKKDDFVCQDPVEAKVQRVLMSFACYFETTIECQVVFVILCCFGLCAVISLLGSIVGLYGVRYYSFKDTWKVERTPGPSRGHGMLTPRVAPRVARVTEWKDALKAWSKAIKGQDWSSALQLLRSLDKKRIQKDVVLCNTVISCCESGSKWPESLHLLAALEGLQASVVSFGAVLRSFPEASRSFGSWSSWTWAMRLLGNLQETGLRANAISRSSAISACCRAWTHATSLLRDFTSFTLRVDVIAFNSAIAACCEAQRWLFALELFSELHQQQLRRSIVSYSTATSACRWLQAWQMIQESRMGRVTVNAVPYNAAANACDDWESSLHLFTDVQRNRLSTSITYGSGITSCGALEQWLRSLQLCVELPQGSLEGNLVVHNAVLSACEKGAQWQRVLEISADEVDLISYNSAISSCQTATQWSQAMLLMIQLKGSRYANAIAYNCVLSACDFAGRVASVVQLLVELEDPW</sequence>
<keyword evidence="3" id="KW-1133">Transmembrane helix</keyword>
<evidence type="ECO:0000256" key="2">
    <source>
        <dbReference type="PROSITE-ProRule" id="PRU00708"/>
    </source>
</evidence>
<feature type="transmembrane region" description="Helical" evidence="3">
    <location>
        <begin position="84"/>
        <end position="109"/>
    </location>
</feature>
<keyword evidence="7" id="KW-1185">Reference proteome</keyword>
<gene>
    <name evidence="4" type="ORF">C1SCF055_LOCUS39801</name>
</gene>
<protein>
    <submittedName>
        <fullName evidence="6">Pentatricopeptide repeat-containing protein GUN1, chloroplastic (Pentatricopeptide repeat-containing protein At2g31400) (Protein GENOMES UNCOUPLED 1)</fullName>
    </submittedName>
</protein>
<accession>A0A9P1DT22</accession>
<dbReference type="PANTHER" id="PTHR47936:SF1">
    <property type="entry name" value="PENTATRICOPEPTIDE REPEAT-CONTAINING PROTEIN GUN1, CHLOROPLASTIC"/>
    <property type="match status" value="1"/>
</dbReference>
<reference evidence="5" key="2">
    <citation type="submission" date="2024-04" db="EMBL/GenBank/DDBJ databases">
        <authorList>
            <person name="Chen Y."/>
            <person name="Shah S."/>
            <person name="Dougan E. K."/>
            <person name="Thang M."/>
            <person name="Chan C."/>
        </authorList>
    </citation>
    <scope>NUCLEOTIDE SEQUENCE [LARGE SCALE GENOMIC DNA]</scope>
</reference>
<evidence type="ECO:0000313" key="6">
    <source>
        <dbReference type="EMBL" id="CAL4802254.1"/>
    </source>
</evidence>
<proteinExistence type="predicted"/>
<reference evidence="4" key="1">
    <citation type="submission" date="2022-10" db="EMBL/GenBank/DDBJ databases">
        <authorList>
            <person name="Chen Y."/>
            <person name="Dougan E. K."/>
            <person name="Chan C."/>
            <person name="Rhodes N."/>
            <person name="Thang M."/>
        </authorList>
    </citation>
    <scope>NUCLEOTIDE SEQUENCE</scope>
</reference>
<name>A0A9P1DT22_9DINO</name>
<dbReference type="PANTHER" id="PTHR47936">
    <property type="entry name" value="PPR_LONG DOMAIN-CONTAINING PROTEIN"/>
    <property type="match status" value="1"/>
</dbReference>
<feature type="transmembrane region" description="Helical" evidence="3">
    <location>
        <begin position="121"/>
        <end position="141"/>
    </location>
</feature>
<keyword evidence="3" id="KW-0812">Transmembrane</keyword>
<evidence type="ECO:0000313" key="7">
    <source>
        <dbReference type="Proteomes" id="UP001152797"/>
    </source>
</evidence>
<dbReference type="Gene3D" id="1.25.40.10">
    <property type="entry name" value="Tetratricopeptide repeat domain"/>
    <property type="match status" value="3"/>
</dbReference>
<dbReference type="EMBL" id="CAMXCT020006508">
    <property type="protein sequence ID" value="CAL1168317.1"/>
    <property type="molecule type" value="Genomic_DNA"/>
</dbReference>
<evidence type="ECO:0000313" key="4">
    <source>
        <dbReference type="EMBL" id="CAI4014942.1"/>
    </source>
</evidence>
<dbReference type="EMBL" id="CAMXCT030006508">
    <property type="protein sequence ID" value="CAL4802254.1"/>
    <property type="molecule type" value="Genomic_DNA"/>
</dbReference>